<sequence>MSYSDAQAMSTLTKNYDEFETKLVQSFGDLLVCPVLNILTLIAKEFTQDRKRIKNKVFRQTPNSIDLTIT</sequence>
<proteinExistence type="predicted"/>
<dbReference type="EMBL" id="KZ825528">
    <property type="protein sequence ID" value="PYI29650.1"/>
    <property type="molecule type" value="Genomic_DNA"/>
</dbReference>
<organism evidence="1 2">
    <name type="scientific">Aspergillus indologenus CBS 114.80</name>
    <dbReference type="NCBI Taxonomy" id="1450541"/>
    <lineage>
        <taxon>Eukaryota</taxon>
        <taxon>Fungi</taxon>
        <taxon>Dikarya</taxon>
        <taxon>Ascomycota</taxon>
        <taxon>Pezizomycotina</taxon>
        <taxon>Eurotiomycetes</taxon>
        <taxon>Eurotiomycetidae</taxon>
        <taxon>Eurotiales</taxon>
        <taxon>Aspergillaceae</taxon>
        <taxon>Aspergillus</taxon>
        <taxon>Aspergillus subgen. Circumdati</taxon>
    </lineage>
</organism>
<dbReference type="Proteomes" id="UP000248817">
    <property type="component" value="Unassembled WGS sequence"/>
</dbReference>
<evidence type="ECO:0000313" key="2">
    <source>
        <dbReference type="Proteomes" id="UP000248817"/>
    </source>
</evidence>
<keyword evidence="2" id="KW-1185">Reference proteome</keyword>
<protein>
    <submittedName>
        <fullName evidence="1">Uncharacterized protein</fullName>
    </submittedName>
</protein>
<dbReference type="AlphaFoldDB" id="A0A2V5IMB6"/>
<name>A0A2V5IMB6_9EURO</name>
<reference evidence="1 2" key="1">
    <citation type="submission" date="2018-02" db="EMBL/GenBank/DDBJ databases">
        <title>The genomes of Aspergillus section Nigri reveals drivers in fungal speciation.</title>
        <authorList>
            <consortium name="DOE Joint Genome Institute"/>
            <person name="Vesth T.C."/>
            <person name="Nybo J."/>
            <person name="Theobald S."/>
            <person name="Brandl J."/>
            <person name="Frisvad J.C."/>
            <person name="Nielsen K.F."/>
            <person name="Lyhne E.K."/>
            <person name="Kogle M.E."/>
            <person name="Kuo A."/>
            <person name="Riley R."/>
            <person name="Clum A."/>
            <person name="Nolan M."/>
            <person name="Lipzen A."/>
            <person name="Salamov A."/>
            <person name="Henrissat B."/>
            <person name="Wiebenga A."/>
            <person name="De vries R.P."/>
            <person name="Grigoriev I.V."/>
            <person name="Mortensen U.H."/>
            <person name="Andersen M.R."/>
            <person name="Baker S.E."/>
        </authorList>
    </citation>
    <scope>NUCLEOTIDE SEQUENCE [LARGE SCALE GENOMIC DNA]</scope>
    <source>
        <strain evidence="1 2">CBS 114.80</strain>
    </source>
</reference>
<evidence type="ECO:0000313" key="1">
    <source>
        <dbReference type="EMBL" id="PYI29650.1"/>
    </source>
</evidence>
<gene>
    <name evidence="1" type="ORF">BP00DRAFT_427269</name>
</gene>
<accession>A0A2V5IMB6</accession>